<evidence type="ECO:0000313" key="2">
    <source>
        <dbReference type="Proteomes" id="UP000002534"/>
    </source>
</evidence>
<reference evidence="2" key="1">
    <citation type="submission" date="2005-10" db="EMBL/GenBank/DDBJ databases">
        <title>Complete sequence of Pelobacter carbinolicus DSM 2380.</title>
        <authorList>
            <person name="Copeland A."/>
            <person name="Lucas S."/>
            <person name="Lapidus A."/>
            <person name="Barry K."/>
            <person name="Detter J.C."/>
            <person name="Glavina T."/>
            <person name="Hammon N."/>
            <person name="Israni S."/>
            <person name="Pitluck S."/>
            <person name="Chertkov O."/>
            <person name="Schmutz J."/>
            <person name="Larimer F."/>
            <person name="Land M."/>
            <person name="Kyrpides N."/>
            <person name="Ivanova N."/>
            <person name="Richardson P."/>
        </authorList>
    </citation>
    <scope>NUCLEOTIDE SEQUENCE [LARGE SCALE GENOMIC DNA]</scope>
    <source>
        <strain evidence="2">DSM 2380 / NBRC 103641 / GraBd1</strain>
    </source>
</reference>
<protein>
    <submittedName>
        <fullName evidence="1">Type II secretion system ATPase PulM, putative</fullName>
    </submittedName>
</protein>
<organism evidence="1 2">
    <name type="scientific">Syntrophotalea carbinolica (strain DSM 2380 / NBRC 103641 / GraBd1)</name>
    <name type="common">Pelobacter carbinolicus</name>
    <dbReference type="NCBI Taxonomy" id="338963"/>
    <lineage>
        <taxon>Bacteria</taxon>
        <taxon>Pseudomonadati</taxon>
        <taxon>Thermodesulfobacteriota</taxon>
        <taxon>Desulfuromonadia</taxon>
        <taxon>Desulfuromonadales</taxon>
        <taxon>Syntrophotaleaceae</taxon>
        <taxon>Syntrophotalea</taxon>
    </lineage>
</organism>
<gene>
    <name evidence="1" type="primary">pulM-2</name>
    <name evidence="1" type="ordered locus">Pcar_0132</name>
</gene>
<dbReference type="STRING" id="338963.Pcar_0132"/>
<dbReference type="Proteomes" id="UP000002534">
    <property type="component" value="Chromosome"/>
</dbReference>
<accession>Q3A898</accession>
<sequence length="306" mass="33962">MIGQRFVGLSLCEDGLRAVMVRRSRKQTQIIGWQSRSWPSVCLKPDYQRLNILEEDSFVNTVRETLRSLGIINGRVALSLSDAVGKIVITDLNEPLKRGRDGINLLKWQVREHLLLDPEEIRLDFQVLGTEPGGKTRVLVAAAAKEVLDQYENLLAAAGAIPALVLFDSLNLMHFYHSKRILTCDHLLVAWTSTTLSLQLIGNGQLQACRFRPAPASEKKLYQEVSCTLAKWEQTWPEAATVPAYLHDLSRTSIWREGLEGALGRSAQTPPPQLLFLAPGLEDSPSSTSDFYAASGCAERLFGVLP</sequence>
<reference evidence="1 2" key="2">
    <citation type="journal article" date="2012" name="BMC Genomics">
        <title>The genome of Pelobacter carbinolicus reveals surprising metabolic capabilities and physiological features.</title>
        <authorList>
            <person name="Aklujkar M."/>
            <person name="Haveman S.A."/>
            <person name="Didonato R.Jr."/>
            <person name="Chertkov O."/>
            <person name="Han C.S."/>
            <person name="Land M.L."/>
            <person name="Brown P."/>
            <person name="Lovley D.R."/>
        </authorList>
    </citation>
    <scope>NUCLEOTIDE SEQUENCE [LARGE SCALE GENOMIC DNA]</scope>
    <source>
        <strain evidence="2">DSM 2380 / NBRC 103641 / GraBd1</strain>
    </source>
</reference>
<evidence type="ECO:0000313" key="1">
    <source>
        <dbReference type="EMBL" id="ABA87394.1"/>
    </source>
</evidence>
<dbReference type="KEGG" id="pca:Pcar_0132"/>
<dbReference type="SUPFAM" id="SSF53067">
    <property type="entry name" value="Actin-like ATPase domain"/>
    <property type="match status" value="1"/>
</dbReference>
<dbReference type="AlphaFoldDB" id="Q3A898"/>
<dbReference type="Gene3D" id="3.30.420.380">
    <property type="match status" value="1"/>
</dbReference>
<proteinExistence type="predicted"/>
<dbReference type="InterPro" id="IPR043129">
    <property type="entry name" value="ATPase_NBD"/>
</dbReference>
<name>Q3A898_SYNC1</name>
<dbReference type="EMBL" id="CP000142">
    <property type="protein sequence ID" value="ABA87394.1"/>
    <property type="molecule type" value="Genomic_DNA"/>
</dbReference>
<dbReference type="eggNOG" id="COG4972">
    <property type="taxonomic scope" value="Bacteria"/>
</dbReference>
<keyword evidence="2" id="KW-1185">Reference proteome</keyword>
<dbReference type="HOGENOM" id="CLU_908663_0_0_7"/>